<dbReference type="EMBL" id="STFF01000004">
    <property type="protein sequence ID" value="THU38191.1"/>
    <property type="molecule type" value="Genomic_DNA"/>
</dbReference>
<dbReference type="Proteomes" id="UP000306918">
    <property type="component" value="Unassembled WGS sequence"/>
</dbReference>
<organism evidence="1 2">
    <name type="scientific">Niastella caeni</name>
    <dbReference type="NCBI Taxonomy" id="2569763"/>
    <lineage>
        <taxon>Bacteria</taxon>
        <taxon>Pseudomonadati</taxon>
        <taxon>Bacteroidota</taxon>
        <taxon>Chitinophagia</taxon>
        <taxon>Chitinophagales</taxon>
        <taxon>Chitinophagaceae</taxon>
        <taxon>Niastella</taxon>
    </lineage>
</organism>
<dbReference type="AlphaFoldDB" id="A0A4S8HT50"/>
<accession>A0A4S8HT50</accession>
<evidence type="ECO:0000313" key="1">
    <source>
        <dbReference type="EMBL" id="THU38191.1"/>
    </source>
</evidence>
<evidence type="ECO:0000313" key="2">
    <source>
        <dbReference type="Proteomes" id="UP000306918"/>
    </source>
</evidence>
<protein>
    <submittedName>
        <fullName evidence="1">Uncharacterized protein</fullName>
    </submittedName>
</protein>
<comment type="caution">
    <text evidence="1">The sequence shown here is derived from an EMBL/GenBank/DDBJ whole genome shotgun (WGS) entry which is preliminary data.</text>
</comment>
<name>A0A4S8HT50_9BACT</name>
<sequence length="208" mass="23970">MINNRNSPRFTSRILIDEKDKQAFALGFTSVGGNFQIPDEYLHRASARGFFKNNEMVAGYLINDSAPFRYEMILPEEARIDLQKRGYLVEATSCELTCMWMRKGTLTSFERNAVYVRSTVDTFRTQKRYVIAGSVVEALARMQKQTLPRTIYHGLLAKGGMVEIYVAPRYLMMIRITVVALIAYPRDLLHLLKNSIINFFDLRDPLLK</sequence>
<gene>
    <name evidence="1" type="ORF">FAM09_16045</name>
</gene>
<proteinExistence type="predicted"/>
<reference evidence="1 2" key="1">
    <citation type="submission" date="2019-04" db="EMBL/GenBank/DDBJ databases">
        <title>Niastella caeni sp. nov., isolated from activated sludge.</title>
        <authorList>
            <person name="Sheng M."/>
        </authorList>
    </citation>
    <scope>NUCLEOTIDE SEQUENCE [LARGE SCALE GENOMIC DNA]</scope>
    <source>
        <strain evidence="1 2">HX-2-15</strain>
    </source>
</reference>
<keyword evidence="2" id="KW-1185">Reference proteome</keyword>
<dbReference type="RefSeq" id="WP_136578147.1">
    <property type="nucleotide sequence ID" value="NZ_STFF01000004.1"/>
</dbReference>